<dbReference type="Pfam" id="PF00805">
    <property type="entry name" value="Pentapeptide"/>
    <property type="match status" value="1"/>
</dbReference>
<reference evidence="1 2" key="1">
    <citation type="journal article" date="2013" name="Genome Announc.">
        <title>Complete Genome Sequence of Glaciecola psychrophila Strain 170T.</title>
        <authorList>
            <person name="Yin J."/>
            <person name="Chen J."/>
            <person name="Liu G."/>
            <person name="Yu Y."/>
            <person name="Song L."/>
            <person name="Wang X."/>
            <person name="Qu X."/>
        </authorList>
    </citation>
    <scope>NUCLEOTIDE SEQUENCE [LARGE SCALE GENOMIC DNA]</scope>
    <source>
        <strain evidence="1 2">170</strain>
    </source>
</reference>
<protein>
    <recommendedName>
        <fullName evidence="3">Pentapeptide repeat-containing protein</fullName>
    </recommendedName>
</protein>
<proteinExistence type="predicted"/>
<dbReference type="KEGG" id="gps:C427_5520"/>
<dbReference type="PATRIC" id="fig|1129794.4.peg.5498"/>
<dbReference type="EMBL" id="CP003837">
    <property type="protein sequence ID" value="AGH47617.1"/>
    <property type="molecule type" value="Genomic_DNA"/>
</dbReference>
<evidence type="ECO:0008006" key="3">
    <source>
        <dbReference type="Google" id="ProtNLM"/>
    </source>
</evidence>
<dbReference type="STRING" id="1129794.C427_5520"/>
<name>K6ZW06_9ALTE</name>
<evidence type="ECO:0000313" key="2">
    <source>
        <dbReference type="Proteomes" id="UP000011864"/>
    </source>
</evidence>
<sequence length="54" mass="6603">MVKSHEVFNHVNFSNQDLSESLLNRYQFYLCNFSWANLRDTQFVDCLLIRARRY</sequence>
<dbReference type="InterPro" id="IPR001646">
    <property type="entry name" value="5peptide_repeat"/>
</dbReference>
<dbReference type="Proteomes" id="UP000011864">
    <property type="component" value="Chromosome"/>
</dbReference>
<gene>
    <name evidence="1" type="ORF">C427_5520</name>
</gene>
<evidence type="ECO:0000313" key="1">
    <source>
        <dbReference type="EMBL" id="AGH47617.1"/>
    </source>
</evidence>
<accession>K6ZW06</accession>
<organism evidence="1 2">
    <name type="scientific">Paraglaciecola psychrophila 170</name>
    <dbReference type="NCBI Taxonomy" id="1129794"/>
    <lineage>
        <taxon>Bacteria</taxon>
        <taxon>Pseudomonadati</taxon>
        <taxon>Pseudomonadota</taxon>
        <taxon>Gammaproteobacteria</taxon>
        <taxon>Alteromonadales</taxon>
        <taxon>Alteromonadaceae</taxon>
        <taxon>Paraglaciecola</taxon>
    </lineage>
</organism>
<dbReference type="HOGENOM" id="CLU_3046269_0_0_6"/>
<dbReference type="AlphaFoldDB" id="K6ZW06"/>
<keyword evidence="2" id="KW-1185">Reference proteome</keyword>
<dbReference type="Gene3D" id="2.160.20.80">
    <property type="entry name" value="E3 ubiquitin-protein ligase SopA"/>
    <property type="match status" value="1"/>
</dbReference>
<dbReference type="SUPFAM" id="SSF141571">
    <property type="entry name" value="Pentapeptide repeat-like"/>
    <property type="match status" value="1"/>
</dbReference>